<dbReference type="InterPro" id="IPR029787">
    <property type="entry name" value="Nucleotide_cyclase"/>
</dbReference>
<dbReference type="Pfam" id="PF00990">
    <property type="entry name" value="GGDEF"/>
    <property type="match status" value="1"/>
</dbReference>
<evidence type="ECO:0000313" key="4">
    <source>
        <dbReference type="EMBL" id="GGS11702.1"/>
    </source>
</evidence>
<feature type="transmembrane region" description="Helical" evidence="2">
    <location>
        <begin position="47"/>
        <end position="69"/>
    </location>
</feature>
<keyword evidence="2" id="KW-1133">Transmembrane helix</keyword>
<evidence type="ECO:0000256" key="2">
    <source>
        <dbReference type="SAM" id="Phobius"/>
    </source>
</evidence>
<keyword evidence="5" id="KW-1185">Reference proteome</keyword>
<feature type="domain" description="GGDEF" evidence="3">
    <location>
        <begin position="234"/>
        <end position="361"/>
    </location>
</feature>
<dbReference type="CDD" id="cd01949">
    <property type="entry name" value="GGDEF"/>
    <property type="match status" value="1"/>
</dbReference>
<dbReference type="SMART" id="SM00267">
    <property type="entry name" value="GGDEF"/>
    <property type="match status" value="1"/>
</dbReference>
<name>A0ABQ2S9P4_9DEIO</name>
<comment type="caution">
    <text evidence="4">The sequence shown here is derived from an EMBL/GenBank/DDBJ whole genome shotgun (WGS) entry which is preliminary data.</text>
</comment>
<keyword evidence="2" id="KW-0812">Transmembrane</keyword>
<feature type="transmembrane region" description="Helical" evidence="2">
    <location>
        <begin position="101"/>
        <end position="119"/>
    </location>
</feature>
<dbReference type="SUPFAM" id="SSF55073">
    <property type="entry name" value="Nucleotide cyclase"/>
    <property type="match status" value="1"/>
</dbReference>
<keyword evidence="2" id="KW-0472">Membrane</keyword>
<dbReference type="RefSeq" id="WP_189075069.1">
    <property type="nucleotide sequence ID" value="NZ_BMQN01000038.1"/>
</dbReference>
<sequence length="372" mass="40609">MKLKAGGNALKEPVDHTPQRSAHPHPTSHVWQSAQRWRLTEAQRRTVYLWVCALAAATQFVAALVILMMDASTPLWWPVVGGGLCLAAWILLWSRRLPWQWVDSGLLLTASVLVTTQIATHKGPLPADMLFGCVFLLLAAFSILPLKLAFGYMAGLLTVVGAELIIHGGPYALFWNLVLAGLLTAHLCTFGRNISLERAEATILERLANTDALTGLENRRAMMSRVHLAWPDTLGAALLLVDLDRFKRINDQLGHDVGDQVLRDVADRLAQVVGAQGWVGRWGGEEFLILIPGGQDSRRVAAELVESVRAQALSGGVRVTVSVGGATNAEVGSREDWVRLADARLYAAKEGGRDRVEWMQPADLEWSGDQVG</sequence>
<feature type="transmembrane region" description="Helical" evidence="2">
    <location>
        <begin position="75"/>
        <end position="94"/>
    </location>
</feature>
<proteinExistence type="predicted"/>
<evidence type="ECO:0000259" key="3">
    <source>
        <dbReference type="PROSITE" id="PS50887"/>
    </source>
</evidence>
<dbReference type="Gene3D" id="3.30.70.270">
    <property type="match status" value="1"/>
</dbReference>
<dbReference type="PANTHER" id="PTHR45138">
    <property type="entry name" value="REGULATORY COMPONENTS OF SENSORY TRANSDUCTION SYSTEM"/>
    <property type="match status" value="1"/>
</dbReference>
<feature type="transmembrane region" description="Helical" evidence="2">
    <location>
        <begin position="172"/>
        <end position="190"/>
    </location>
</feature>
<dbReference type="EMBL" id="BMQN01000038">
    <property type="protein sequence ID" value="GGS11702.1"/>
    <property type="molecule type" value="Genomic_DNA"/>
</dbReference>
<dbReference type="InterPro" id="IPR043128">
    <property type="entry name" value="Rev_trsase/Diguanyl_cyclase"/>
</dbReference>
<evidence type="ECO:0000256" key="1">
    <source>
        <dbReference type="SAM" id="MobiDB-lite"/>
    </source>
</evidence>
<protein>
    <submittedName>
        <fullName evidence="4">GGDEF domain-containing protein</fullName>
    </submittedName>
</protein>
<dbReference type="NCBIfam" id="TIGR00254">
    <property type="entry name" value="GGDEF"/>
    <property type="match status" value="1"/>
</dbReference>
<dbReference type="PROSITE" id="PS50887">
    <property type="entry name" value="GGDEF"/>
    <property type="match status" value="1"/>
</dbReference>
<dbReference type="InterPro" id="IPR050469">
    <property type="entry name" value="Diguanylate_Cyclase"/>
</dbReference>
<evidence type="ECO:0000313" key="5">
    <source>
        <dbReference type="Proteomes" id="UP000644548"/>
    </source>
</evidence>
<dbReference type="PANTHER" id="PTHR45138:SF9">
    <property type="entry name" value="DIGUANYLATE CYCLASE DGCM-RELATED"/>
    <property type="match status" value="1"/>
</dbReference>
<organism evidence="4 5">
    <name type="scientific">Deinococcus sedimenti</name>
    <dbReference type="NCBI Taxonomy" id="1867090"/>
    <lineage>
        <taxon>Bacteria</taxon>
        <taxon>Thermotogati</taxon>
        <taxon>Deinococcota</taxon>
        <taxon>Deinococci</taxon>
        <taxon>Deinococcales</taxon>
        <taxon>Deinococcaceae</taxon>
        <taxon>Deinococcus</taxon>
    </lineage>
</organism>
<accession>A0ABQ2S9P4</accession>
<dbReference type="Proteomes" id="UP000644548">
    <property type="component" value="Unassembled WGS sequence"/>
</dbReference>
<gene>
    <name evidence="4" type="ORF">GCM10008960_41970</name>
</gene>
<dbReference type="InterPro" id="IPR000160">
    <property type="entry name" value="GGDEF_dom"/>
</dbReference>
<feature type="region of interest" description="Disordered" evidence="1">
    <location>
        <begin position="1"/>
        <end position="28"/>
    </location>
</feature>
<reference evidence="5" key="1">
    <citation type="journal article" date="2019" name="Int. J. Syst. Evol. Microbiol.">
        <title>The Global Catalogue of Microorganisms (GCM) 10K type strain sequencing project: providing services to taxonomists for standard genome sequencing and annotation.</title>
        <authorList>
            <consortium name="The Broad Institute Genomics Platform"/>
            <consortium name="The Broad Institute Genome Sequencing Center for Infectious Disease"/>
            <person name="Wu L."/>
            <person name="Ma J."/>
        </authorList>
    </citation>
    <scope>NUCLEOTIDE SEQUENCE [LARGE SCALE GENOMIC DNA]</scope>
    <source>
        <strain evidence="5">JCM 31405</strain>
    </source>
</reference>